<accession>A0A7J0EHL8</accession>
<evidence type="ECO:0000256" key="1">
    <source>
        <dbReference type="SAM" id="MobiDB-lite"/>
    </source>
</evidence>
<feature type="region of interest" description="Disordered" evidence="1">
    <location>
        <begin position="619"/>
        <end position="645"/>
    </location>
</feature>
<sequence length="645" mass="71653">MSNRINLGDGELGQSLPSWISNHLGGKSYITDDANQSPSPLRVSPTDHSSAYSDMTPRILPKRPMSCLKATWISLGKILLSFWDPTQDPRRSGPLEESYLCDESFILSQEDLGLEEFGILGITIVVEFFWLGFEVKGVFLVRFPIHPIIRRILNHYKIYPAQLSPNAWRSIICSLMIWRYYKRHMSYDEFRCLYSLNPLPDSGWYYFKARPDKTLLRGSPSNVKGWKKRFFFVSRDEWEFFPSMPPGKNYNTLPVLTEDEVKRTTEVLGKIEPGGYFEVSKVFGSKTFKKHFALGRVEVSSNGGDKTTSSDEGNSRLFQGDLRGGSSSCSKSVECLGVIRGDIRMIARKAFPDTPDLILLRWLGGKVGEKKAVSKDAGSMATFQPPMKGIVNREKRPREDSHATKEGEADNSKGKAAMTPPPPKKTKSNKGAINAAMRTSAPGTSSSPPGDNLDLGVSMMSSATVTRKILNGVILLAYKEKARQFTPDDLATKTFHALGQAVVFVSSLALQSQEHQNDVDLQIARADSAELELAAKASVELDKFEAVARLEPEVAELSSKLVQVEKLAIEEFKSLDDFKAAVTNSATMYFDEGFEFCKRQLLHQHPNLGIDVASMELDAGFAEEEEATNEGEKKEGTEGEANPDP</sequence>
<gene>
    <name evidence="3" type="ORF">Acr_04g0001370</name>
</gene>
<dbReference type="PANTHER" id="PTHR31099">
    <property type="entry name" value="OS06G0165300 PROTEIN"/>
    <property type="match status" value="1"/>
</dbReference>
<dbReference type="Proteomes" id="UP000585474">
    <property type="component" value="Unassembled WGS sequence"/>
</dbReference>
<feature type="region of interest" description="Disordered" evidence="1">
    <location>
        <begin position="300"/>
        <end position="329"/>
    </location>
</feature>
<dbReference type="Pfam" id="PF04195">
    <property type="entry name" value="Transposase_28"/>
    <property type="match status" value="1"/>
</dbReference>
<dbReference type="OrthoDB" id="687305at2759"/>
<protein>
    <recommendedName>
        <fullName evidence="2">Transposase (putative) gypsy type domain-containing protein</fullName>
    </recommendedName>
</protein>
<reference evidence="3 4" key="1">
    <citation type="submission" date="2019-07" db="EMBL/GenBank/DDBJ databases">
        <title>De Novo Assembly of kiwifruit Actinidia rufa.</title>
        <authorList>
            <person name="Sugita-Konishi S."/>
            <person name="Sato K."/>
            <person name="Mori E."/>
            <person name="Abe Y."/>
            <person name="Kisaki G."/>
            <person name="Hamano K."/>
            <person name="Suezawa K."/>
            <person name="Otani M."/>
            <person name="Fukuda T."/>
            <person name="Manabe T."/>
            <person name="Gomi K."/>
            <person name="Tabuchi M."/>
            <person name="Akimitsu K."/>
            <person name="Kataoka I."/>
        </authorList>
    </citation>
    <scope>NUCLEOTIDE SEQUENCE [LARGE SCALE GENOMIC DNA]</scope>
    <source>
        <strain evidence="4">cv. Fuchu</strain>
    </source>
</reference>
<dbReference type="EMBL" id="BJWL01000004">
    <property type="protein sequence ID" value="GFY85399.1"/>
    <property type="molecule type" value="Genomic_DNA"/>
</dbReference>
<feature type="compositionally biased region" description="Basic and acidic residues" evidence="1">
    <location>
        <begin position="391"/>
        <end position="413"/>
    </location>
</feature>
<comment type="caution">
    <text evidence="3">The sequence shown here is derived from an EMBL/GenBank/DDBJ whole genome shotgun (WGS) entry which is preliminary data.</text>
</comment>
<evidence type="ECO:0000259" key="2">
    <source>
        <dbReference type="Pfam" id="PF04195"/>
    </source>
</evidence>
<feature type="compositionally biased region" description="Polar residues" evidence="1">
    <location>
        <begin position="300"/>
        <end position="312"/>
    </location>
</feature>
<proteinExistence type="predicted"/>
<organism evidence="3 4">
    <name type="scientific">Actinidia rufa</name>
    <dbReference type="NCBI Taxonomy" id="165716"/>
    <lineage>
        <taxon>Eukaryota</taxon>
        <taxon>Viridiplantae</taxon>
        <taxon>Streptophyta</taxon>
        <taxon>Embryophyta</taxon>
        <taxon>Tracheophyta</taxon>
        <taxon>Spermatophyta</taxon>
        <taxon>Magnoliopsida</taxon>
        <taxon>eudicotyledons</taxon>
        <taxon>Gunneridae</taxon>
        <taxon>Pentapetalae</taxon>
        <taxon>asterids</taxon>
        <taxon>Ericales</taxon>
        <taxon>Actinidiaceae</taxon>
        <taxon>Actinidia</taxon>
    </lineage>
</organism>
<feature type="region of interest" description="Disordered" evidence="1">
    <location>
        <begin position="380"/>
        <end position="431"/>
    </location>
</feature>
<evidence type="ECO:0000313" key="4">
    <source>
        <dbReference type="Proteomes" id="UP000585474"/>
    </source>
</evidence>
<name>A0A7J0EHL8_9ERIC</name>
<feature type="domain" description="Transposase (putative) gypsy type" evidence="2">
    <location>
        <begin position="142"/>
        <end position="197"/>
    </location>
</feature>
<keyword evidence="4" id="KW-1185">Reference proteome</keyword>
<evidence type="ECO:0000313" key="3">
    <source>
        <dbReference type="EMBL" id="GFY85399.1"/>
    </source>
</evidence>
<dbReference type="PANTHER" id="PTHR31099:SF28">
    <property type="entry name" value="F5J5.12"/>
    <property type="match status" value="1"/>
</dbReference>
<dbReference type="InterPro" id="IPR007321">
    <property type="entry name" value="Transposase_28"/>
</dbReference>
<dbReference type="AlphaFoldDB" id="A0A7J0EHL8"/>